<evidence type="ECO:0000256" key="5">
    <source>
        <dbReference type="ARBA" id="ARBA00022676"/>
    </source>
</evidence>
<evidence type="ECO:0000259" key="9">
    <source>
        <dbReference type="Pfam" id="PF00534"/>
    </source>
</evidence>
<dbReference type="SUPFAM" id="SSF53756">
    <property type="entry name" value="UDP-Glycosyltransferase/glycogen phosphorylase"/>
    <property type="match status" value="1"/>
</dbReference>
<dbReference type="EC" id="2.4.1.21" evidence="8"/>
<comment type="catalytic activity">
    <reaction evidence="1 8">
        <text>[(1-&gt;4)-alpha-D-glucosyl](n) + ADP-alpha-D-glucose = [(1-&gt;4)-alpha-D-glucosyl](n+1) + ADP + H(+)</text>
        <dbReference type="Rhea" id="RHEA:18189"/>
        <dbReference type="Rhea" id="RHEA-COMP:9584"/>
        <dbReference type="Rhea" id="RHEA-COMP:9587"/>
        <dbReference type="ChEBI" id="CHEBI:15378"/>
        <dbReference type="ChEBI" id="CHEBI:15444"/>
        <dbReference type="ChEBI" id="CHEBI:57498"/>
        <dbReference type="ChEBI" id="CHEBI:456216"/>
        <dbReference type="EC" id="2.4.1.21"/>
    </reaction>
</comment>
<dbReference type="NCBIfam" id="TIGR02095">
    <property type="entry name" value="glgA"/>
    <property type="match status" value="1"/>
</dbReference>
<dbReference type="CDD" id="cd03791">
    <property type="entry name" value="GT5_Glycogen_synthase_DULL1-like"/>
    <property type="match status" value="1"/>
</dbReference>
<comment type="pathway">
    <text evidence="3 8">Glycan biosynthesis; glycogen biosynthesis.</text>
</comment>
<name>A0A1W1HJG1_9BACT</name>
<evidence type="ECO:0000313" key="11">
    <source>
        <dbReference type="EMBL" id="SLM32641.1"/>
    </source>
</evidence>
<dbReference type="InterPro" id="IPR011835">
    <property type="entry name" value="GS/SS"/>
</dbReference>
<dbReference type="Gene3D" id="3.40.50.2000">
    <property type="entry name" value="Glycogen Phosphorylase B"/>
    <property type="match status" value="2"/>
</dbReference>
<dbReference type="InterPro" id="IPR001296">
    <property type="entry name" value="Glyco_trans_1"/>
</dbReference>
<evidence type="ECO:0000256" key="7">
    <source>
        <dbReference type="ARBA" id="ARBA00023056"/>
    </source>
</evidence>
<dbReference type="GO" id="GO:0009011">
    <property type="term" value="F:alpha-1,4-glucan glucosyltransferase (ADP-glucose donor) activity"/>
    <property type="evidence" value="ECO:0007669"/>
    <property type="project" value="UniProtKB-UniRule"/>
</dbReference>
<evidence type="ECO:0000313" key="12">
    <source>
        <dbReference type="Proteomes" id="UP000191931"/>
    </source>
</evidence>
<feature type="domain" description="Glycosyl transferase family 1" evidence="9">
    <location>
        <begin position="290"/>
        <end position="461"/>
    </location>
</feature>
<accession>A0A1W1HJG1</accession>
<dbReference type="UniPathway" id="UPA00164"/>
<dbReference type="GO" id="GO:0004373">
    <property type="term" value="F:alpha-1,4-glucan glucosyltransferase (UDP-glucose donor) activity"/>
    <property type="evidence" value="ECO:0007669"/>
    <property type="project" value="InterPro"/>
</dbReference>
<evidence type="ECO:0000256" key="1">
    <source>
        <dbReference type="ARBA" id="ARBA00001478"/>
    </source>
</evidence>
<evidence type="ECO:0000256" key="6">
    <source>
        <dbReference type="ARBA" id="ARBA00022679"/>
    </source>
</evidence>
<keyword evidence="6 8" id="KW-0808">Transferase</keyword>
<evidence type="ECO:0000256" key="8">
    <source>
        <dbReference type="HAMAP-Rule" id="MF_00484"/>
    </source>
</evidence>
<dbReference type="HAMAP" id="MF_00484">
    <property type="entry name" value="Glycogen_synth"/>
    <property type="match status" value="1"/>
</dbReference>
<feature type="domain" description="Starch synthase catalytic" evidence="10">
    <location>
        <begin position="2"/>
        <end position="234"/>
    </location>
</feature>
<dbReference type="GO" id="GO:0005829">
    <property type="term" value="C:cytosol"/>
    <property type="evidence" value="ECO:0007669"/>
    <property type="project" value="TreeGrafter"/>
</dbReference>
<dbReference type="GO" id="GO:0005978">
    <property type="term" value="P:glycogen biosynthetic process"/>
    <property type="evidence" value="ECO:0007669"/>
    <property type="project" value="UniProtKB-UniRule"/>
</dbReference>
<gene>
    <name evidence="8 11" type="primary">glgA</name>
    <name evidence="11" type="ORF">MTBBW1_790039</name>
</gene>
<proteinExistence type="inferred from homology"/>
<dbReference type="InterPro" id="IPR013534">
    <property type="entry name" value="Starch_synth_cat_dom"/>
</dbReference>
<dbReference type="Pfam" id="PF08323">
    <property type="entry name" value="Glyco_transf_5"/>
    <property type="match status" value="1"/>
</dbReference>
<keyword evidence="7 8" id="KW-0320">Glycogen biosynthesis</keyword>
<dbReference type="OrthoDB" id="9808590at2"/>
<evidence type="ECO:0000256" key="2">
    <source>
        <dbReference type="ARBA" id="ARBA00002764"/>
    </source>
</evidence>
<dbReference type="AlphaFoldDB" id="A0A1W1HJG1"/>
<comment type="similarity">
    <text evidence="4 8">Belongs to the glycosyltransferase 1 family. Bacterial/plant glycogen synthase subfamily.</text>
</comment>
<organism evidence="11 12">
    <name type="scientific">Desulfamplus magnetovallimortis</name>
    <dbReference type="NCBI Taxonomy" id="1246637"/>
    <lineage>
        <taxon>Bacteria</taxon>
        <taxon>Pseudomonadati</taxon>
        <taxon>Thermodesulfobacteriota</taxon>
        <taxon>Desulfobacteria</taxon>
        <taxon>Desulfobacterales</taxon>
        <taxon>Desulfobacteraceae</taxon>
        <taxon>Desulfamplus</taxon>
    </lineage>
</organism>
<dbReference type="RefSeq" id="WP_080802682.1">
    <property type="nucleotide sequence ID" value="NZ_LT828543.1"/>
</dbReference>
<keyword evidence="12" id="KW-1185">Reference proteome</keyword>
<keyword evidence="5 8" id="KW-0328">Glycosyltransferase</keyword>
<protein>
    <recommendedName>
        <fullName evidence="8">Glycogen synthase</fullName>
        <ecNumber evidence="8">2.4.1.21</ecNumber>
    </recommendedName>
    <alternativeName>
        <fullName evidence="8">Starch [bacterial glycogen] synthase</fullName>
    </alternativeName>
</protein>
<feature type="binding site" evidence="8">
    <location>
        <position position="15"/>
    </location>
    <ligand>
        <name>ADP-alpha-D-glucose</name>
        <dbReference type="ChEBI" id="CHEBI:57498"/>
    </ligand>
</feature>
<comment type="function">
    <text evidence="2 8">Synthesizes alpha-1,4-glucan chains using ADP-glucose.</text>
</comment>
<dbReference type="EMBL" id="FWEV01000324">
    <property type="protein sequence ID" value="SLM32641.1"/>
    <property type="molecule type" value="Genomic_DNA"/>
</dbReference>
<evidence type="ECO:0000256" key="4">
    <source>
        <dbReference type="ARBA" id="ARBA00010281"/>
    </source>
</evidence>
<evidence type="ECO:0000259" key="10">
    <source>
        <dbReference type="Pfam" id="PF08323"/>
    </source>
</evidence>
<dbReference type="Proteomes" id="UP000191931">
    <property type="component" value="Unassembled WGS sequence"/>
</dbReference>
<evidence type="ECO:0000256" key="3">
    <source>
        <dbReference type="ARBA" id="ARBA00004964"/>
    </source>
</evidence>
<dbReference type="Pfam" id="PF00534">
    <property type="entry name" value="Glycos_transf_1"/>
    <property type="match status" value="1"/>
</dbReference>
<sequence>MKILMITSEMDGIIKTGGLADFAAALPKALINLGHEVRIIMPKYKNGIFPVPSISDSLYFNLNHKDSYGSLVHHIQSDNIPVMLVEHHDFFSRDGIYDDGTYAYPDNPLRYAFLCKAALEYCLHEKWIPDIIHGNDWHTALAPYYLKEHYHHRPELKNTKTVLTIHNGEHQGKAGKEWLEPLGIPPWHFTSDIIEEYGILNLLKCGIMYADAINAVSHGYYGELLQPDTSHDNLWQYLHKRQSSFSGILNGCDYTMWNPASDKYIPYHFSAQVMRGKEFCKKALQRRMGLPENKNLPVFGLVARLSKQKGFDYLIPALERLLYERPPLQLAMLGSGEAHYASRLHYLQQHHPGTMSFVNGYDNELSHLIEAGADFFIMPSLFEPCGLNQLYSMAYGTLPVIRETGGLKDTVNILEKGHGNIDKATGIGFKNPDNESCYECLKQAVSLYLHNKDLYRQIQQQAMMQKFTWEDSAKGYESLYYQTVNS</sequence>
<dbReference type="PANTHER" id="PTHR45825">
    <property type="entry name" value="GRANULE-BOUND STARCH SYNTHASE 1, CHLOROPLASTIC/AMYLOPLASTIC"/>
    <property type="match status" value="1"/>
</dbReference>
<dbReference type="PANTHER" id="PTHR45825:SF11">
    <property type="entry name" value="ALPHA AMYLASE DOMAIN-CONTAINING PROTEIN"/>
    <property type="match status" value="1"/>
</dbReference>
<dbReference type="STRING" id="1246637.MTBBW1_790039"/>
<reference evidence="11 12" key="1">
    <citation type="submission" date="2017-03" db="EMBL/GenBank/DDBJ databases">
        <authorList>
            <person name="Afonso C.L."/>
            <person name="Miller P.J."/>
            <person name="Scott M.A."/>
            <person name="Spackman E."/>
            <person name="Goraichik I."/>
            <person name="Dimitrov K.M."/>
            <person name="Suarez D.L."/>
            <person name="Swayne D.E."/>
        </authorList>
    </citation>
    <scope>NUCLEOTIDE SEQUENCE [LARGE SCALE GENOMIC DNA]</scope>
    <source>
        <strain evidence="11">PRJEB14757</strain>
    </source>
</reference>